<organism evidence="2 3">
    <name type="scientific">Paramecium pentaurelia</name>
    <dbReference type="NCBI Taxonomy" id="43138"/>
    <lineage>
        <taxon>Eukaryota</taxon>
        <taxon>Sar</taxon>
        <taxon>Alveolata</taxon>
        <taxon>Ciliophora</taxon>
        <taxon>Intramacronucleata</taxon>
        <taxon>Oligohymenophorea</taxon>
        <taxon>Peniculida</taxon>
        <taxon>Parameciidae</taxon>
        <taxon>Paramecium</taxon>
    </lineage>
</organism>
<dbReference type="EMBL" id="CAJJDO010000050">
    <property type="protein sequence ID" value="CAD8169000.1"/>
    <property type="molecule type" value="Genomic_DNA"/>
</dbReference>
<keyword evidence="1" id="KW-0732">Signal</keyword>
<evidence type="ECO:0000256" key="1">
    <source>
        <dbReference type="SAM" id="SignalP"/>
    </source>
</evidence>
<evidence type="ECO:0000313" key="2">
    <source>
        <dbReference type="EMBL" id="CAD8169000.1"/>
    </source>
</evidence>
<sequence>MFIIIFSLLNISIQLNQQCNTILNKDCCIDSCEWENEQCQTKKAQNYCNSNNFNEEQCRQNPICAFYNGKCEPFFGCQTYQNIGSNCPRVSINCISITDEPVCIQKPINCIQISESKYCGQIDHQQGSKESCEWKDDKCQFTGCEKVNEFGQLSELKCQKFHNVCKFDGIECKIKLQYCSSYLYNCNQITAITGKCQLNSIKQSCMNASCYNYFEDSYEKCQKHFGQYGSQCIYNKNYFGGICLEIDYKTQVGKCMVEMQDKSCNQYLLISKCFGINSQKYDQKISFCQEGNIDLERRECNTSLNEQECNTIETIELKKCQWIKNTCQTINQCSDYELNFDSTEKTCDELNLGCKQIPCQNNIYGCCVQIQGCNGYQTKQECTNNSDNFIIDLQYICIWENNSCRYGKCEDFNNDIYQCNNLEECRYIGKYCQNKKFISCEGLEIKDCIRLNCFYIMGKCYSAYEIYKDIQSLSKTLGQDENTVCQYFSDKLMYSSDTKNCVLKSQCKNYSYNCQSMKQYDNVQCVNINSECRPMTSCSQLSYSEVEKCYKASSVCNTNGKTCEIAEKLCTSYKDKNSCNFQLDLSICQWDSNGCHLKKCEEIKVMNDCDSKNLCMNPQVCRQNMCVQSNNYCITIKSRCSLYLSKISCYKSINSFCFWNGQYCMDIMNCQILSISQCQNEKYNHTCIFDYDFNECKNRRHSTSSSLNQTCLQNNYKDDYYCNSQENRDKIISLFKNT</sequence>
<name>A0A8S1UV92_9CILI</name>
<dbReference type="Proteomes" id="UP000689195">
    <property type="component" value="Unassembled WGS sequence"/>
</dbReference>
<comment type="caution">
    <text evidence="2">The sequence shown here is derived from an EMBL/GenBank/DDBJ whole genome shotgun (WGS) entry which is preliminary data.</text>
</comment>
<accession>A0A8S1UV92</accession>
<protein>
    <recommendedName>
        <fullName evidence="4">Transmembrane protein</fullName>
    </recommendedName>
</protein>
<proteinExistence type="predicted"/>
<reference evidence="2" key="1">
    <citation type="submission" date="2021-01" db="EMBL/GenBank/DDBJ databases">
        <authorList>
            <consortium name="Genoscope - CEA"/>
            <person name="William W."/>
        </authorList>
    </citation>
    <scope>NUCLEOTIDE SEQUENCE</scope>
</reference>
<dbReference type="OrthoDB" id="291333at2759"/>
<feature type="signal peptide" evidence="1">
    <location>
        <begin position="1"/>
        <end position="18"/>
    </location>
</feature>
<keyword evidence="3" id="KW-1185">Reference proteome</keyword>
<evidence type="ECO:0008006" key="4">
    <source>
        <dbReference type="Google" id="ProtNLM"/>
    </source>
</evidence>
<feature type="chain" id="PRO_5035759406" description="Transmembrane protein" evidence="1">
    <location>
        <begin position="19"/>
        <end position="738"/>
    </location>
</feature>
<gene>
    <name evidence="2" type="ORF">PPENT_87.1.T0500098</name>
</gene>
<evidence type="ECO:0000313" key="3">
    <source>
        <dbReference type="Proteomes" id="UP000689195"/>
    </source>
</evidence>
<dbReference type="AlphaFoldDB" id="A0A8S1UV92"/>